<feature type="chain" id="PRO_5026969765" description="Lipoprotein" evidence="1">
    <location>
        <begin position="19"/>
        <end position="139"/>
    </location>
</feature>
<reference evidence="2 3" key="1">
    <citation type="submission" date="2020-02" db="EMBL/GenBank/DDBJ databases">
        <title>Balneolaceae bacterium YR4-1, complete genome.</title>
        <authorList>
            <person name="Li Y."/>
            <person name="Wu S."/>
        </authorList>
    </citation>
    <scope>NUCLEOTIDE SEQUENCE [LARGE SCALE GENOMIC DNA]</scope>
    <source>
        <strain evidence="2 3">YR4-1</strain>
    </source>
</reference>
<organism evidence="2 3">
    <name type="scientific">Halalkalibaculum roseum</name>
    <dbReference type="NCBI Taxonomy" id="2709311"/>
    <lineage>
        <taxon>Bacteria</taxon>
        <taxon>Pseudomonadati</taxon>
        <taxon>Balneolota</taxon>
        <taxon>Balneolia</taxon>
        <taxon>Balneolales</taxon>
        <taxon>Balneolaceae</taxon>
        <taxon>Halalkalibaculum</taxon>
    </lineage>
</organism>
<evidence type="ECO:0000256" key="1">
    <source>
        <dbReference type="SAM" id="SignalP"/>
    </source>
</evidence>
<sequence>MRTFLLLLLTTLLLSACASSEKNSNRDMDIQNLVSLNPPGDQNVEESTIYVDSVQAITYENRRALLISGSFPDACTHLASATDSLVQGSVHITLEAWRETDQMCAQVLTSYSYIHSGISADVLSEISSVTINEHTYPIK</sequence>
<comment type="caution">
    <text evidence="2">The sequence shown here is derived from an EMBL/GenBank/DDBJ whole genome shotgun (WGS) entry which is preliminary data.</text>
</comment>
<dbReference type="Proteomes" id="UP000473278">
    <property type="component" value="Unassembled WGS sequence"/>
</dbReference>
<keyword evidence="1" id="KW-0732">Signal</keyword>
<proteinExistence type="predicted"/>
<evidence type="ECO:0008006" key="4">
    <source>
        <dbReference type="Google" id="ProtNLM"/>
    </source>
</evidence>
<dbReference type="AlphaFoldDB" id="A0A6M1SYF2"/>
<keyword evidence="3" id="KW-1185">Reference proteome</keyword>
<evidence type="ECO:0000313" key="3">
    <source>
        <dbReference type="Proteomes" id="UP000473278"/>
    </source>
</evidence>
<dbReference type="EMBL" id="JAALLT010000006">
    <property type="protein sequence ID" value="NGP78132.1"/>
    <property type="molecule type" value="Genomic_DNA"/>
</dbReference>
<dbReference type="RefSeq" id="WP_165143865.1">
    <property type="nucleotide sequence ID" value="NZ_JAALLT010000006.1"/>
</dbReference>
<name>A0A6M1SYF2_9BACT</name>
<evidence type="ECO:0000313" key="2">
    <source>
        <dbReference type="EMBL" id="NGP78132.1"/>
    </source>
</evidence>
<dbReference type="PROSITE" id="PS51257">
    <property type="entry name" value="PROKAR_LIPOPROTEIN"/>
    <property type="match status" value="1"/>
</dbReference>
<feature type="signal peptide" evidence="1">
    <location>
        <begin position="1"/>
        <end position="18"/>
    </location>
</feature>
<accession>A0A6M1SYF2</accession>
<gene>
    <name evidence="2" type="ORF">G3570_15900</name>
</gene>
<protein>
    <recommendedName>
        <fullName evidence="4">Lipoprotein</fullName>
    </recommendedName>
</protein>